<sequence length="614" mass="65291">MSGPPLTPLDRALLAAFGRHTGSARLAKMRQHYRATPDARRFSVFVARVFGLSWVAFLLGAGLGYHVGTVLPRSIVQAIGMGMTAVPLVSPAVVERALVPAIALTAGGVAKRATIRAAGAALARRARRRRERIERTLPRTVRYMYVLASGTTDLRTLLSRVAERERAFGETARTVRRVLRTASVTGTVDGALRVVARDTPSRRTLAPFLLTLRSRARDEPAALAEFLHQESRFLARRDAQRTDTAKRYLGSVVRLFVGLLVVPAMAIVALGVATGLGERTPIPAMELARWIRGHVLLSPASAVVVLGLGTVASGLVYLLRPPGYRWSRYRTSNSLRRLLATVHRNPANALVVFAPLGSLFVVAFWHHGAPLIAAGPLGYALAAIPVGLVDRHRASIDAAKDRYLPEFLHEVAHQVHLGRSFTEAVGHVAANGGLGPLDPDVADLAFDLRVATNDRPVRAAALDRFVDRVGTPLARRTVGMIAGALDAGSQSAAAFEALQGEAGRLYHEEQAVRDEVPIFLAVGWAASLLVVGIVVAVNVAALGTTVPGGRETVAIAGVARSTSGTPTFYFLTQATVLSSGLFAGVAGRGVYEGFLHSGGLVLITFLAFAGTGLL</sequence>
<dbReference type="RefSeq" id="WP_050047858.1">
    <property type="nucleotide sequence ID" value="NZ_CP008874.1"/>
</dbReference>
<evidence type="ECO:0000313" key="8">
    <source>
        <dbReference type="EMBL" id="AKH97052.1"/>
    </source>
</evidence>
<dbReference type="EMBL" id="CP008874">
    <property type="protein sequence ID" value="AKH97052.1"/>
    <property type="molecule type" value="Genomic_DNA"/>
</dbReference>
<dbReference type="GO" id="GO:0005886">
    <property type="term" value="C:plasma membrane"/>
    <property type="evidence" value="ECO:0007669"/>
    <property type="project" value="UniProtKB-SubCell"/>
</dbReference>
<evidence type="ECO:0000313" key="10">
    <source>
        <dbReference type="Proteomes" id="UP000060390"/>
    </source>
</evidence>
<dbReference type="Pfam" id="PF00482">
    <property type="entry name" value="T2SSF"/>
    <property type="match status" value="1"/>
</dbReference>
<evidence type="ECO:0000256" key="5">
    <source>
        <dbReference type="ARBA" id="ARBA00023136"/>
    </source>
</evidence>
<reference evidence="10" key="2">
    <citation type="submission" date="2015-05" db="EMBL/GenBank/DDBJ databases">
        <title>Complete genome sequence of Halanaeroarchaeum sulfurireducens type strain M27-SA2, a sulfate-reducer haloarchaeon from marine anoxic lake Medee.</title>
        <authorList>
            <person name="Messina E."/>
            <person name="Kublanov I.V."/>
            <person name="Toshchakov S."/>
            <person name="Arcadi E."/>
            <person name="La Spada G."/>
            <person name="La Cono V."/>
            <person name="Yakimov M.M."/>
        </authorList>
    </citation>
    <scope>NUCLEOTIDE SEQUENCE [LARGE SCALE GENOMIC DNA]</scope>
    <source>
        <strain evidence="10">M27-SA2</strain>
    </source>
</reference>
<dbReference type="KEGG" id="hsu:HLASF_0554"/>
<dbReference type="OrthoDB" id="252907at2157"/>
<evidence type="ECO:0000256" key="4">
    <source>
        <dbReference type="ARBA" id="ARBA00022989"/>
    </source>
</evidence>
<feature type="transmembrane region" description="Helical" evidence="6">
    <location>
        <begin position="255"/>
        <end position="276"/>
    </location>
</feature>
<feature type="transmembrane region" description="Helical" evidence="6">
    <location>
        <begin position="371"/>
        <end position="389"/>
    </location>
</feature>
<dbReference type="AlphaFoldDB" id="A0A0F7P8H7"/>
<evidence type="ECO:0000256" key="2">
    <source>
        <dbReference type="ARBA" id="ARBA00022475"/>
    </source>
</evidence>
<dbReference type="STRING" id="1604004.HLASA_0551"/>
<dbReference type="PANTHER" id="PTHR35402:SF2">
    <property type="entry name" value="FLAGELLA ACCESSORY PROTEIN J"/>
    <property type="match status" value="1"/>
</dbReference>
<dbReference type="Proteomes" id="UP000069906">
    <property type="component" value="Chromosome"/>
</dbReference>
<gene>
    <name evidence="8" type="primary">flaJ1</name>
    <name evidence="9" type="ORF">HLASA_0551</name>
    <name evidence="8" type="ORF">HLASF_0554</name>
</gene>
<evidence type="ECO:0000256" key="6">
    <source>
        <dbReference type="SAM" id="Phobius"/>
    </source>
</evidence>
<keyword evidence="8" id="KW-0966">Cell projection</keyword>
<evidence type="ECO:0000256" key="1">
    <source>
        <dbReference type="ARBA" id="ARBA00004651"/>
    </source>
</evidence>
<proteinExistence type="predicted"/>
<dbReference type="InterPro" id="IPR056569">
    <property type="entry name" value="ArlJ-like"/>
</dbReference>
<feature type="transmembrane region" description="Helical" evidence="6">
    <location>
        <begin position="42"/>
        <end position="63"/>
    </location>
</feature>
<keyword evidence="11" id="KW-1185">Reference proteome</keyword>
<name>A0A0F7P8H7_9EURY</name>
<comment type="subcellular location">
    <subcellularLocation>
        <location evidence="1">Cell membrane</location>
        <topology evidence="1">Multi-pass membrane protein</topology>
    </subcellularLocation>
</comment>
<keyword evidence="8" id="KW-0969">Cilium</keyword>
<evidence type="ECO:0000313" key="9">
    <source>
        <dbReference type="EMBL" id="ALG81453.1"/>
    </source>
</evidence>
<evidence type="ECO:0000313" key="11">
    <source>
        <dbReference type="Proteomes" id="UP000069906"/>
    </source>
</evidence>
<feature type="transmembrane region" description="Helical" evidence="6">
    <location>
        <begin position="518"/>
        <end position="541"/>
    </location>
</feature>
<keyword evidence="2" id="KW-1003">Cell membrane</keyword>
<reference evidence="8 11" key="1">
    <citation type="journal article" date="2015" name="ISME J.">
        <title>Elemental sulfur and acetate can support life of a novel strictly anaerobic haloarchaeon.</title>
        <authorList>
            <person name="Sorokin D.Y."/>
            <person name="Kublanov I.V."/>
            <person name="Gavrilov S.N."/>
            <person name="Rojo D."/>
            <person name="Roman P."/>
            <person name="Golyshin P.N."/>
            <person name="Slepak V.Z."/>
            <person name="Smedile F."/>
            <person name="Ferrer M."/>
            <person name="Messina E."/>
            <person name="La Cono V."/>
            <person name="Yakimov M.M."/>
        </authorList>
    </citation>
    <scope>NUCLEOTIDE SEQUENCE [LARGE SCALE GENOMIC DNA]</scope>
    <source>
        <strain evidence="8 11">HSR2</strain>
    </source>
</reference>
<keyword evidence="3 6" id="KW-0812">Transmembrane</keyword>
<keyword evidence="5 6" id="KW-0472">Membrane</keyword>
<keyword evidence="4 6" id="KW-1133">Transmembrane helix</keyword>
<evidence type="ECO:0000256" key="3">
    <source>
        <dbReference type="ARBA" id="ARBA00022692"/>
    </source>
</evidence>
<feature type="domain" description="Type II secretion system protein GspF" evidence="7">
    <location>
        <begin position="141"/>
        <end position="270"/>
    </location>
</feature>
<dbReference type="GeneID" id="26009918"/>
<dbReference type="PANTHER" id="PTHR35402">
    <property type="entry name" value="INTEGRAL MEMBRANE PROTEIN-RELATED"/>
    <property type="match status" value="1"/>
</dbReference>
<feature type="transmembrane region" description="Helical" evidence="6">
    <location>
        <begin position="568"/>
        <end position="587"/>
    </location>
</feature>
<feature type="transmembrane region" description="Helical" evidence="6">
    <location>
        <begin position="296"/>
        <end position="319"/>
    </location>
</feature>
<dbReference type="HOGENOM" id="CLU_428035_0_0_2"/>
<reference evidence="9 10" key="3">
    <citation type="journal article" date="2016" name="Stand. Genomic Sci.">
        <title>Complete genome sequence of 'Halanaeroarchaeum sulfurireducens' M27-SA2, a sulfur-reducing and acetate-oxidizing haloarchaeon from the deep-sea hypersaline anoxic lake Medee.</title>
        <authorList>
            <person name="Messina E."/>
            <person name="Sorokin D.Y."/>
            <person name="Kublanov I.V."/>
            <person name="Toshchakov S."/>
            <person name="Lopatina A."/>
            <person name="Arcadi E."/>
            <person name="Smedile F."/>
            <person name="La Spada G."/>
            <person name="La Cono V."/>
            <person name="Yakimov M.M."/>
        </authorList>
    </citation>
    <scope>NUCLEOTIDE SEQUENCE [LARGE SCALE GENOMIC DNA]</scope>
    <source>
        <strain evidence="9 10">M27-SA2</strain>
    </source>
</reference>
<dbReference type="EMBL" id="CP011564">
    <property type="protein sequence ID" value="ALG81453.1"/>
    <property type="molecule type" value="Genomic_DNA"/>
</dbReference>
<evidence type="ECO:0000259" key="7">
    <source>
        <dbReference type="Pfam" id="PF00482"/>
    </source>
</evidence>
<dbReference type="InterPro" id="IPR018076">
    <property type="entry name" value="T2SS_GspF_dom"/>
</dbReference>
<organism evidence="8 11">
    <name type="scientific">Halanaeroarchaeum sulfurireducens</name>
    <dbReference type="NCBI Taxonomy" id="1604004"/>
    <lineage>
        <taxon>Archaea</taxon>
        <taxon>Methanobacteriati</taxon>
        <taxon>Methanobacteriota</taxon>
        <taxon>Stenosarchaea group</taxon>
        <taxon>Halobacteria</taxon>
        <taxon>Halobacteriales</taxon>
        <taxon>Halobacteriaceae</taxon>
        <taxon>Halanaeroarchaeum</taxon>
    </lineage>
</organism>
<protein>
    <submittedName>
        <fullName evidence="8">Flagella assembly protein J</fullName>
    </submittedName>
</protein>
<accession>A0A0F7P8H7</accession>
<feature type="transmembrane region" description="Helical" evidence="6">
    <location>
        <begin position="346"/>
        <end position="365"/>
    </location>
</feature>
<feature type="transmembrane region" description="Helical" evidence="6">
    <location>
        <begin position="594"/>
        <end position="613"/>
    </location>
</feature>
<keyword evidence="8" id="KW-0282">Flagellum</keyword>
<dbReference type="KEGG" id="hsf:HLASA_0551"/>
<dbReference type="Proteomes" id="UP000060390">
    <property type="component" value="Chromosome"/>
</dbReference>